<dbReference type="Pfam" id="PF04909">
    <property type="entry name" value="Amidohydro_2"/>
    <property type="match status" value="1"/>
</dbReference>
<dbReference type="Proteomes" id="UP000253570">
    <property type="component" value="Unassembled WGS sequence"/>
</dbReference>
<organism evidence="3 4">
    <name type="scientific">PS1 clade bacterium</name>
    <dbReference type="NCBI Taxonomy" id="2175152"/>
    <lineage>
        <taxon>Bacteria</taxon>
        <taxon>Pseudomonadati</taxon>
        <taxon>Pseudomonadota</taxon>
        <taxon>Alphaproteobacteria</taxon>
        <taxon>PS1 clade</taxon>
    </lineage>
</organism>
<evidence type="ECO:0000313" key="4">
    <source>
        <dbReference type="Proteomes" id="UP000253570"/>
    </source>
</evidence>
<name>A0A368DT71_9PROT</name>
<dbReference type="InterPro" id="IPR032466">
    <property type="entry name" value="Metal_Hydrolase"/>
</dbReference>
<gene>
    <name evidence="3" type="ORF">DBW71_01380</name>
</gene>
<protein>
    <submittedName>
        <fullName evidence="3">Amidohydrolase</fullName>
    </submittedName>
</protein>
<sequence length="324" mass="36687">MSILQSNKVIAIEEHYIDPNVTKLQEANTTNTRIRNPKMVSRMEDFGGERIEEMDATGIDIQILSIAPPGVHNLPKDIAVTAAKQTNDYLANKMSQNPNRFRGFAALPMQDPQAAARELERAVKDLNFVGGMIHGLTNSQFDDGKASWPVYETAAKLDVPIYLHPGMPHHEVRNIYYKDYTEEFALFPQAAWGYTVETATMAIRLVLSRVFETIPNLKIILGHLGETLPFLLWRVNHNLKRPGNAPIEFREVFCNNFYVTTSGNFSDPALLCCMQELGVDRILFAIDWPFIDNKLGTDWFEKLAISKEDKIKILSGNSSRIFKL</sequence>
<accession>A0A368DT71</accession>
<keyword evidence="1" id="KW-0456">Lyase</keyword>
<dbReference type="GO" id="GO:0005829">
    <property type="term" value="C:cytosol"/>
    <property type="evidence" value="ECO:0007669"/>
    <property type="project" value="TreeGrafter"/>
</dbReference>
<dbReference type="AlphaFoldDB" id="A0A368DT71"/>
<evidence type="ECO:0000256" key="1">
    <source>
        <dbReference type="ARBA" id="ARBA00023239"/>
    </source>
</evidence>
<dbReference type="PANTHER" id="PTHR21240">
    <property type="entry name" value="2-AMINO-3-CARBOXYLMUCONATE-6-SEMIALDEHYDE DECARBOXYLASE"/>
    <property type="match status" value="1"/>
</dbReference>
<dbReference type="GO" id="GO:0016831">
    <property type="term" value="F:carboxy-lyase activity"/>
    <property type="evidence" value="ECO:0007669"/>
    <property type="project" value="InterPro"/>
</dbReference>
<evidence type="ECO:0000313" key="3">
    <source>
        <dbReference type="EMBL" id="RCL74405.1"/>
    </source>
</evidence>
<dbReference type="PANTHER" id="PTHR21240:SF30">
    <property type="entry name" value="AMIDOHYDROLASE-RELATED DOMAIN-CONTAINING PROTEIN-RELATED"/>
    <property type="match status" value="1"/>
</dbReference>
<dbReference type="GO" id="GO:0016787">
    <property type="term" value="F:hydrolase activity"/>
    <property type="evidence" value="ECO:0007669"/>
    <property type="project" value="UniProtKB-KW"/>
</dbReference>
<reference evidence="3 4" key="1">
    <citation type="journal article" date="2018" name="Microbiome">
        <title>Fine metagenomic profile of the Mediterranean stratified and mixed water columns revealed by assembly and recruitment.</title>
        <authorList>
            <person name="Haro-Moreno J.M."/>
            <person name="Lopez-Perez M."/>
            <person name="De La Torre J.R."/>
            <person name="Picazo A."/>
            <person name="Camacho A."/>
            <person name="Rodriguez-Valera F."/>
        </authorList>
    </citation>
    <scope>NUCLEOTIDE SEQUENCE [LARGE SCALE GENOMIC DNA]</scope>
    <source>
        <strain evidence="3">MED-G57</strain>
    </source>
</reference>
<dbReference type="EMBL" id="QOQD01000002">
    <property type="protein sequence ID" value="RCL74405.1"/>
    <property type="molecule type" value="Genomic_DNA"/>
</dbReference>
<evidence type="ECO:0000259" key="2">
    <source>
        <dbReference type="Pfam" id="PF04909"/>
    </source>
</evidence>
<dbReference type="InterPro" id="IPR006680">
    <property type="entry name" value="Amidohydro-rel"/>
</dbReference>
<feature type="domain" description="Amidohydrolase-related" evidence="2">
    <location>
        <begin position="48"/>
        <end position="324"/>
    </location>
</feature>
<proteinExistence type="predicted"/>
<comment type="caution">
    <text evidence="3">The sequence shown here is derived from an EMBL/GenBank/DDBJ whole genome shotgun (WGS) entry which is preliminary data.</text>
</comment>
<dbReference type="InterPro" id="IPR032465">
    <property type="entry name" value="ACMSD"/>
</dbReference>
<dbReference type="Gene3D" id="3.20.20.140">
    <property type="entry name" value="Metal-dependent hydrolases"/>
    <property type="match status" value="1"/>
</dbReference>
<dbReference type="SUPFAM" id="SSF51556">
    <property type="entry name" value="Metallo-dependent hydrolases"/>
    <property type="match status" value="1"/>
</dbReference>
<dbReference type="GO" id="GO:0019748">
    <property type="term" value="P:secondary metabolic process"/>
    <property type="evidence" value="ECO:0007669"/>
    <property type="project" value="TreeGrafter"/>
</dbReference>
<keyword evidence="3" id="KW-0378">Hydrolase</keyword>